<reference evidence="2 3" key="1">
    <citation type="submission" date="2018-04" db="EMBL/GenBank/DDBJ databases">
        <title>Massilia violaceinigra sp. nov., a novel purple-pigmented bacterium isolated from Tianshan glacier, Xinjiang, China.</title>
        <authorList>
            <person name="Wang H."/>
        </authorList>
    </citation>
    <scope>NUCLEOTIDE SEQUENCE [LARGE SCALE GENOMIC DNA]</scope>
    <source>
        <strain evidence="2 3">B448-2</strain>
    </source>
</reference>
<name>A0A2U2HLX5_9BURK</name>
<feature type="transmembrane region" description="Helical" evidence="1">
    <location>
        <begin position="16"/>
        <end position="34"/>
    </location>
</feature>
<dbReference type="Proteomes" id="UP000241421">
    <property type="component" value="Unassembled WGS sequence"/>
</dbReference>
<evidence type="ECO:0000256" key="1">
    <source>
        <dbReference type="SAM" id="Phobius"/>
    </source>
</evidence>
<feature type="transmembrane region" description="Helical" evidence="1">
    <location>
        <begin position="70"/>
        <end position="87"/>
    </location>
</feature>
<dbReference type="EMBL" id="PXWF02000196">
    <property type="protein sequence ID" value="PWF48436.1"/>
    <property type="molecule type" value="Genomic_DNA"/>
</dbReference>
<keyword evidence="1" id="KW-0812">Transmembrane</keyword>
<comment type="caution">
    <text evidence="2">The sequence shown here is derived from an EMBL/GenBank/DDBJ whole genome shotgun (WGS) entry which is preliminary data.</text>
</comment>
<evidence type="ECO:0008006" key="4">
    <source>
        <dbReference type="Google" id="ProtNLM"/>
    </source>
</evidence>
<evidence type="ECO:0000313" key="3">
    <source>
        <dbReference type="Proteomes" id="UP000241421"/>
    </source>
</evidence>
<accession>A0A2U2HLX5</accession>
<protein>
    <recommendedName>
        <fullName evidence="4">DUF1440 domain-containing protein</fullName>
    </recommendedName>
</protein>
<keyword evidence="1" id="KW-0472">Membrane</keyword>
<evidence type="ECO:0000313" key="2">
    <source>
        <dbReference type="EMBL" id="PWF48436.1"/>
    </source>
</evidence>
<dbReference type="RefSeq" id="WP_106757631.1">
    <property type="nucleotide sequence ID" value="NZ_PXWF02000196.1"/>
</dbReference>
<organism evidence="2 3">
    <name type="scientific">Massilia glaciei</name>
    <dbReference type="NCBI Taxonomy" id="1524097"/>
    <lineage>
        <taxon>Bacteria</taxon>
        <taxon>Pseudomonadati</taxon>
        <taxon>Pseudomonadota</taxon>
        <taxon>Betaproteobacteria</taxon>
        <taxon>Burkholderiales</taxon>
        <taxon>Oxalobacteraceae</taxon>
        <taxon>Telluria group</taxon>
        <taxon>Massilia</taxon>
    </lineage>
</organism>
<dbReference type="OrthoDB" id="288267at2"/>
<gene>
    <name evidence="2" type="ORF">C7C56_012005</name>
</gene>
<keyword evidence="1" id="KW-1133">Transmembrane helix</keyword>
<keyword evidence="3" id="KW-1185">Reference proteome</keyword>
<proteinExistence type="predicted"/>
<dbReference type="AlphaFoldDB" id="A0A2U2HLX5"/>
<feature type="transmembrane region" description="Helical" evidence="1">
    <location>
        <begin position="138"/>
        <end position="156"/>
    </location>
</feature>
<sequence length="160" mass="17550">MKDFIPHNWRLPLERGLYSGAVSSVTSALALGALGHRGAGSMFAPVNAISHWFWGDVAARRDGWSIRYTVLGYLIHHASATFWAVLFERACGRWLDHARAAPTAQAALAVSALACFTDFQLTPKRLRPGFEERLERPALAVVYVAFGCGLALGAILSRRR</sequence>